<organism evidence="9 10">
    <name type="scientific">Treponema maltophilum ATCC 51939</name>
    <dbReference type="NCBI Taxonomy" id="1125699"/>
    <lineage>
        <taxon>Bacteria</taxon>
        <taxon>Pseudomonadati</taxon>
        <taxon>Spirochaetota</taxon>
        <taxon>Spirochaetia</taxon>
        <taxon>Spirochaetales</taxon>
        <taxon>Treponemataceae</taxon>
        <taxon>Treponema</taxon>
    </lineage>
</organism>
<comment type="subcellular location">
    <subcellularLocation>
        <location evidence="1">Cell membrane</location>
        <topology evidence="1">Multi-pass membrane protein</topology>
    </subcellularLocation>
</comment>
<dbReference type="EMBL" id="ATFF01000006">
    <property type="protein sequence ID" value="EPF31856.1"/>
    <property type="molecule type" value="Genomic_DNA"/>
</dbReference>
<keyword evidence="6 7" id="KW-0472">Membrane</keyword>
<keyword evidence="3" id="KW-1003">Cell membrane</keyword>
<dbReference type="PRINTS" id="PR01837">
    <property type="entry name" value="MGTCSAPBPROT"/>
</dbReference>
<comment type="similarity">
    <text evidence="2">Belongs to the MgtC/SapB family.</text>
</comment>
<dbReference type="Proteomes" id="UP000014541">
    <property type="component" value="Unassembled WGS sequence"/>
</dbReference>
<dbReference type="InterPro" id="IPR049177">
    <property type="entry name" value="MgtC_SapB_SrpB_YhiD_N"/>
</dbReference>
<evidence type="ECO:0000313" key="9">
    <source>
        <dbReference type="EMBL" id="EPF31856.1"/>
    </source>
</evidence>
<keyword evidence="4 7" id="KW-0812">Transmembrane</keyword>
<dbReference type="eggNOG" id="COG1285">
    <property type="taxonomic scope" value="Bacteria"/>
</dbReference>
<reference evidence="9 10" key="1">
    <citation type="submission" date="2013-04" db="EMBL/GenBank/DDBJ databases">
        <title>The Genome Sequence of Treponema maltophilum ATCC 51939.</title>
        <authorList>
            <consortium name="The Broad Institute Genomics Platform"/>
            <person name="Earl A."/>
            <person name="Ward D."/>
            <person name="Feldgarden M."/>
            <person name="Gevers D."/>
            <person name="Leonetti C."/>
            <person name="Blanton J.M."/>
            <person name="Dewhirst F.E."/>
            <person name="Izard J."/>
            <person name="Walker B."/>
            <person name="Young S."/>
            <person name="Zeng Q."/>
            <person name="Gargeya S."/>
            <person name="Fitzgerald M."/>
            <person name="Haas B."/>
            <person name="Abouelleil A."/>
            <person name="Allen A.W."/>
            <person name="Alvarado L."/>
            <person name="Arachchi H.M."/>
            <person name="Berlin A.M."/>
            <person name="Chapman S.B."/>
            <person name="Gainer-Dewar J."/>
            <person name="Goldberg J."/>
            <person name="Griggs A."/>
            <person name="Gujja S."/>
            <person name="Hansen M."/>
            <person name="Howarth C."/>
            <person name="Imamovic A."/>
            <person name="Ireland A."/>
            <person name="Larimer J."/>
            <person name="McCowan C."/>
            <person name="Murphy C."/>
            <person name="Pearson M."/>
            <person name="Poon T.W."/>
            <person name="Priest M."/>
            <person name="Roberts A."/>
            <person name="Saif S."/>
            <person name="Shea T."/>
            <person name="Sisk P."/>
            <person name="Sykes S."/>
            <person name="Wortman J."/>
            <person name="Nusbaum C."/>
            <person name="Birren B."/>
        </authorList>
    </citation>
    <scope>NUCLEOTIDE SEQUENCE [LARGE SCALE GENOMIC DNA]</scope>
    <source>
        <strain evidence="9 10">ATCC 51939</strain>
    </source>
</reference>
<dbReference type="GO" id="GO:0005886">
    <property type="term" value="C:plasma membrane"/>
    <property type="evidence" value="ECO:0007669"/>
    <property type="project" value="UniProtKB-SubCell"/>
</dbReference>
<keyword evidence="10" id="KW-1185">Reference proteome</keyword>
<evidence type="ECO:0000256" key="3">
    <source>
        <dbReference type="ARBA" id="ARBA00022475"/>
    </source>
</evidence>
<feature type="domain" description="MgtC/SapB/SrpB/YhiD N-terminal" evidence="8">
    <location>
        <begin position="25"/>
        <end position="151"/>
    </location>
</feature>
<dbReference type="InterPro" id="IPR003416">
    <property type="entry name" value="MgtC/SapB/SrpB/YhiD_fam"/>
</dbReference>
<dbReference type="Pfam" id="PF02308">
    <property type="entry name" value="MgtC"/>
    <property type="match status" value="1"/>
</dbReference>
<dbReference type="PANTHER" id="PTHR33778:SF1">
    <property type="entry name" value="MAGNESIUM TRANSPORTER YHID-RELATED"/>
    <property type="match status" value="1"/>
</dbReference>
<keyword evidence="5 7" id="KW-1133">Transmembrane helix</keyword>
<dbReference type="OrthoDB" id="9811198at2"/>
<dbReference type="PANTHER" id="PTHR33778">
    <property type="entry name" value="PROTEIN MGTC"/>
    <property type="match status" value="1"/>
</dbReference>
<protein>
    <recommendedName>
        <fullName evidence="8">MgtC/SapB/SrpB/YhiD N-terminal domain-containing protein</fullName>
    </recommendedName>
</protein>
<evidence type="ECO:0000256" key="4">
    <source>
        <dbReference type="ARBA" id="ARBA00022692"/>
    </source>
</evidence>
<accession>S3K4E8</accession>
<proteinExistence type="inferred from homology"/>
<feature type="transmembrane region" description="Helical" evidence="7">
    <location>
        <begin position="80"/>
        <end position="99"/>
    </location>
</feature>
<dbReference type="HOGENOM" id="CLU_079292_0_1_12"/>
<evidence type="ECO:0000313" key="10">
    <source>
        <dbReference type="Proteomes" id="UP000014541"/>
    </source>
</evidence>
<gene>
    <name evidence="9" type="ORF">HMPREF9194_02211</name>
</gene>
<sequence>MTLAKIHDLFFGTDLGWYACLMRIFLSFIAGGILGWERKHRQQFVGMRTLILISVSSTLLMLLSVYTARLSENPARGDPARIAAQVVSGIGFLGAGTILRQGLNIKGLTSSAIIWSSAALGLAIGAGFVIPAYTALFLYVFALIFLEKVEEKYFPAERAKHLNLVFENKRVDLDALSKLIHANGLIIMTTDVTRILGQKHLSISFSVRVPPSLDIFSLTDKIKQLGRLEEFSLTD</sequence>
<dbReference type="STRING" id="1125699.HMPREF9194_02211"/>
<dbReference type="AlphaFoldDB" id="S3K4E8"/>
<evidence type="ECO:0000259" key="8">
    <source>
        <dbReference type="Pfam" id="PF02308"/>
    </source>
</evidence>
<dbReference type="PATRIC" id="fig|1125699.3.peg.2231"/>
<evidence type="ECO:0000256" key="1">
    <source>
        <dbReference type="ARBA" id="ARBA00004651"/>
    </source>
</evidence>
<evidence type="ECO:0000256" key="7">
    <source>
        <dbReference type="SAM" id="Phobius"/>
    </source>
</evidence>
<feature type="transmembrane region" description="Helical" evidence="7">
    <location>
        <begin position="15"/>
        <end position="36"/>
    </location>
</feature>
<feature type="transmembrane region" description="Helical" evidence="7">
    <location>
        <begin position="48"/>
        <end position="68"/>
    </location>
</feature>
<name>S3K4E8_TREMA</name>
<evidence type="ECO:0000256" key="5">
    <source>
        <dbReference type="ARBA" id="ARBA00022989"/>
    </source>
</evidence>
<feature type="transmembrane region" description="Helical" evidence="7">
    <location>
        <begin position="120"/>
        <end position="146"/>
    </location>
</feature>
<comment type="caution">
    <text evidence="9">The sequence shown here is derived from an EMBL/GenBank/DDBJ whole genome shotgun (WGS) entry which is preliminary data.</text>
</comment>
<evidence type="ECO:0000256" key="6">
    <source>
        <dbReference type="ARBA" id="ARBA00023136"/>
    </source>
</evidence>
<evidence type="ECO:0000256" key="2">
    <source>
        <dbReference type="ARBA" id="ARBA00009298"/>
    </source>
</evidence>